<dbReference type="PANTHER" id="PTHR11804">
    <property type="entry name" value="PROTEASE M3 THIMET OLIGOPEPTIDASE-RELATED"/>
    <property type="match status" value="1"/>
</dbReference>
<accession>A0ABQ5CUL4</accession>
<organism evidence="1 2">
    <name type="scientific">Tanacetum coccineum</name>
    <dbReference type="NCBI Taxonomy" id="301880"/>
    <lineage>
        <taxon>Eukaryota</taxon>
        <taxon>Viridiplantae</taxon>
        <taxon>Streptophyta</taxon>
        <taxon>Embryophyta</taxon>
        <taxon>Tracheophyta</taxon>
        <taxon>Spermatophyta</taxon>
        <taxon>Magnoliopsida</taxon>
        <taxon>eudicotyledons</taxon>
        <taxon>Gunneridae</taxon>
        <taxon>Pentapetalae</taxon>
        <taxon>asterids</taxon>
        <taxon>campanulids</taxon>
        <taxon>Asterales</taxon>
        <taxon>Asteraceae</taxon>
        <taxon>Asteroideae</taxon>
        <taxon>Anthemideae</taxon>
        <taxon>Anthemidinae</taxon>
        <taxon>Tanacetum</taxon>
    </lineage>
</organism>
<reference evidence="1" key="2">
    <citation type="submission" date="2022-01" db="EMBL/GenBank/DDBJ databases">
        <authorList>
            <person name="Yamashiro T."/>
            <person name="Shiraishi A."/>
            <person name="Satake H."/>
            <person name="Nakayama K."/>
        </authorList>
    </citation>
    <scope>NUCLEOTIDE SEQUENCE</scope>
</reference>
<comment type="caution">
    <text evidence="1">The sequence shown here is derived from an EMBL/GenBank/DDBJ whole genome shotgun (WGS) entry which is preliminary data.</text>
</comment>
<evidence type="ECO:0000313" key="2">
    <source>
        <dbReference type="Proteomes" id="UP001151760"/>
    </source>
</evidence>
<gene>
    <name evidence="1" type="ORF">Tco_0910630</name>
</gene>
<sequence length="283" mass="31460">MSKSLRYSSLDLSSTSSSEFSWKSCTTLLEKKAVEIVVLKGVVMRAFMVETIHETNIDFIFREVNTIIGKLIEQGLIAGVGRVIPTWVISACPNADKLVHIVYLCLYYNSILNKSFDLSVLNYPAYSSVFCLQGLLAVEDSMGFSGLSILKGLTKLSQKFHENVLDATKKYERLIINKREIEGLSATSFGLAAQTASSKVPKNATTENGPWMISLDAPSFMSVMQHAKNRALREEIYHAYISHTSRRELDNTPVSMATKMATISKADELLEKLRSASWNVVVS</sequence>
<name>A0ABQ5CUL4_9ASTR</name>
<dbReference type="EMBL" id="BQNB010014618">
    <property type="protein sequence ID" value="GJT30355.1"/>
    <property type="molecule type" value="Genomic_DNA"/>
</dbReference>
<evidence type="ECO:0000313" key="1">
    <source>
        <dbReference type="EMBL" id="GJT30355.1"/>
    </source>
</evidence>
<dbReference type="Gene3D" id="1.10.1370.10">
    <property type="entry name" value="Neurolysin, domain 3"/>
    <property type="match status" value="1"/>
</dbReference>
<protein>
    <submittedName>
        <fullName evidence="1">Probable cytosolic oligopeptidase A</fullName>
    </submittedName>
</protein>
<dbReference type="InterPro" id="IPR045090">
    <property type="entry name" value="Pept_M3A_M3B"/>
</dbReference>
<proteinExistence type="predicted"/>
<dbReference type="InterPro" id="IPR024077">
    <property type="entry name" value="Neurolysin/TOP_dom2"/>
</dbReference>
<dbReference type="SUPFAM" id="SSF55486">
    <property type="entry name" value="Metalloproteases ('zincins'), catalytic domain"/>
    <property type="match status" value="1"/>
</dbReference>
<reference evidence="1" key="1">
    <citation type="journal article" date="2022" name="Int. J. Mol. Sci.">
        <title>Draft Genome of Tanacetum Coccineum: Genomic Comparison of Closely Related Tanacetum-Family Plants.</title>
        <authorList>
            <person name="Yamashiro T."/>
            <person name="Shiraishi A."/>
            <person name="Nakayama K."/>
            <person name="Satake H."/>
        </authorList>
    </citation>
    <scope>NUCLEOTIDE SEQUENCE</scope>
</reference>
<dbReference type="Proteomes" id="UP001151760">
    <property type="component" value="Unassembled WGS sequence"/>
</dbReference>
<dbReference type="PANTHER" id="PTHR11804:SF83">
    <property type="entry name" value="LD37516P"/>
    <property type="match status" value="1"/>
</dbReference>
<keyword evidence="2" id="KW-1185">Reference proteome</keyword>